<keyword evidence="2" id="KW-0732">Signal</keyword>
<feature type="region of interest" description="Disordered" evidence="1">
    <location>
        <begin position="30"/>
        <end position="135"/>
    </location>
</feature>
<evidence type="ECO:0000313" key="5">
    <source>
        <dbReference type="Proteomes" id="UP000095751"/>
    </source>
</evidence>
<evidence type="ECO:0000256" key="2">
    <source>
        <dbReference type="SAM" id="SignalP"/>
    </source>
</evidence>
<accession>A0A1E7F3P4</accession>
<feature type="signal peptide" evidence="2">
    <location>
        <begin position="1"/>
        <end position="21"/>
    </location>
</feature>
<dbReference type="Proteomes" id="UP000095751">
    <property type="component" value="Unassembled WGS sequence"/>
</dbReference>
<reference evidence="4 5" key="1">
    <citation type="submission" date="2016-09" db="EMBL/GenBank/DDBJ databases">
        <title>Extensive genetic diversity and differential bi-allelic expression allows diatom success in the polar Southern Ocean.</title>
        <authorList>
            <consortium name="DOE Joint Genome Institute"/>
            <person name="Mock T."/>
            <person name="Otillar R.P."/>
            <person name="Strauss J."/>
            <person name="Dupont C."/>
            <person name="Frickenhaus S."/>
            <person name="Maumus F."/>
            <person name="Mcmullan M."/>
            <person name="Sanges R."/>
            <person name="Schmutz J."/>
            <person name="Toseland A."/>
            <person name="Valas R."/>
            <person name="Veluchamy A."/>
            <person name="Ward B.J."/>
            <person name="Allen A."/>
            <person name="Barry K."/>
            <person name="Falciatore A."/>
            <person name="Ferrante M."/>
            <person name="Fortunato A.E."/>
            <person name="Gloeckner G."/>
            <person name="Gruber A."/>
            <person name="Hipkin R."/>
            <person name="Janech M."/>
            <person name="Kroth P."/>
            <person name="Leese F."/>
            <person name="Lindquist E."/>
            <person name="Lyon B.R."/>
            <person name="Martin J."/>
            <person name="Mayer C."/>
            <person name="Parker M."/>
            <person name="Quesneville H."/>
            <person name="Raymond J."/>
            <person name="Uhlig C."/>
            <person name="Valentin K.U."/>
            <person name="Worden A.Z."/>
            <person name="Armbrust E.V."/>
            <person name="Bowler C."/>
            <person name="Green B."/>
            <person name="Moulton V."/>
            <person name="Van Oosterhout C."/>
            <person name="Grigoriev I."/>
        </authorList>
    </citation>
    <scope>NUCLEOTIDE SEQUENCE [LARGE SCALE GENOMIC DNA]</scope>
    <source>
        <strain evidence="4 5">CCMP1102</strain>
    </source>
</reference>
<protein>
    <recommendedName>
        <fullName evidence="3">FAS1 domain-containing protein</fullName>
    </recommendedName>
</protein>
<proteinExistence type="predicted"/>
<dbReference type="PROSITE" id="PS50213">
    <property type="entry name" value="FAS1"/>
    <property type="match status" value="1"/>
</dbReference>
<dbReference type="AlphaFoldDB" id="A0A1E7F3P4"/>
<dbReference type="SUPFAM" id="SSF82153">
    <property type="entry name" value="FAS1 domain"/>
    <property type="match status" value="1"/>
</dbReference>
<dbReference type="InterPro" id="IPR036378">
    <property type="entry name" value="FAS1_dom_sf"/>
</dbReference>
<evidence type="ECO:0000256" key="1">
    <source>
        <dbReference type="SAM" id="MobiDB-lite"/>
    </source>
</evidence>
<dbReference type="InterPro" id="IPR000782">
    <property type="entry name" value="FAS1_domain"/>
</dbReference>
<dbReference type="EMBL" id="KV784364">
    <property type="protein sequence ID" value="OEU12802.1"/>
    <property type="molecule type" value="Genomic_DNA"/>
</dbReference>
<dbReference type="Gene3D" id="2.30.180.10">
    <property type="entry name" value="FAS1 domain"/>
    <property type="match status" value="1"/>
</dbReference>
<dbReference type="InParanoid" id="A0A1E7F3P4"/>
<evidence type="ECO:0000313" key="4">
    <source>
        <dbReference type="EMBL" id="OEU12802.1"/>
    </source>
</evidence>
<feature type="domain" description="FAS1" evidence="3">
    <location>
        <begin position="138"/>
        <end position="213"/>
    </location>
</feature>
<feature type="compositionally biased region" description="Low complexity" evidence="1">
    <location>
        <begin position="30"/>
        <end position="47"/>
    </location>
</feature>
<organism evidence="4 5">
    <name type="scientific">Fragilariopsis cylindrus CCMP1102</name>
    <dbReference type="NCBI Taxonomy" id="635003"/>
    <lineage>
        <taxon>Eukaryota</taxon>
        <taxon>Sar</taxon>
        <taxon>Stramenopiles</taxon>
        <taxon>Ochrophyta</taxon>
        <taxon>Bacillariophyta</taxon>
        <taxon>Bacillariophyceae</taxon>
        <taxon>Bacillariophycidae</taxon>
        <taxon>Bacillariales</taxon>
        <taxon>Bacillariaceae</taxon>
        <taxon>Fragilariopsis</taxon>
    </lineage>
</organism>
<evidence type="ECO:0000259" key="3">
    <source>
        <dbReference type="PROSITE" id="PS50213"/>
    </source>
</evidence>
<feature type="region of interest" description="Disordered" evidence="1">
    <location>
        <begin position="600"/>
        <end position="636"/>
    </location>
</feature>
<feature type="chain" id="PRO_5009192651" description="FAS1 domain-containing protein" evidence="2">
    <location>
        <begin position="22"/>
        <end position="636"/>
    </location>
</feature>
<feature type="compositionally biased region" description="Acidic residues" evidence="1">
    <location>
        <begin position="117"/>
        <end position="134"/>
    </location>
</feature>
<name>A0A1E7F3P4_9STRA</name>
<gene>
    <name evidence="4" type="ORF">FRACYDRAFT_244077</name>
</gene>
<keyword evidence="5" id="KW-1185">Reference proteome</keyword>
<dbReference type="KEGG" id="fcy:FRACYDRAFT_244077"/>
<dbReference type="Pfam" id="PF02469">
    <property type="entry name" value="Fasciclin"/>
    <property type="match status" value="1"/>
</dbReference>
<sequence>MRMLISLLLITALIGFDPVTAQPLQPPQLQLRRGASASSGSDTTTRSLQQEEENDRRSLATIGGGNDVNGVNADGSSNSNNNPNLPSGNSDCTRSNPDCTKSPIPIPVLDTTVTTATEEEGEGEGDEGEGEGEGVDTCGGIIETICSTNELETLCTLLDMLEEESSLDFLLNVGTFFAPTNRAFNSLAQSPPIFADLLEDVDILLNVMKYHAVNPTNANDANATNNNSTGTLLFYDELECNDQIIMVNQETTRTLCMNINTNNGDENDEEQETKVQLGIGNMPMRTLPKIIFNDNDSDSSANSESEIITCDGTAIIHLVDQVILPSLPLSSGNENGGSLIIVIPEEVEEEAMIEGGIVGDDDDDGFPADGSSNATNSSDVDDDEVAVSVVTVTTTTLAPATTPVVAAVCPLNPEFNGPCRTVGDICDYDHLYTGCTWGDLQCTPVISCECFSDETWQCLIAASVQCNDGIGGRSMMFEFENEPVAEAAAAVAATNTSTTTIPDGLPWGDRCDPSDDLPQAQPDTIVPVEVEGRLNGECPESGPHFGSCSDEYVPNLICEYDYIYTGCSWDELSCGSFNDGDWACRSFSMFPCNAQTTPDDLPWGQSCDPSSPLPEEPDQQQQEQQRRPSSSMRDIP</sequence>
<feature type="region of interest" description="Disordered" evidence="1">
    <location>
        <begin position="357"/>
        <end position="380"/>
    </location>
</feature>
<feature type="compositionally biased region" description="Low complexity" evidence="1">
    <location>
        <begin position="68"/>
        <end position="91"/>
    </location>
</feature>
<feature type="compositionally biased region" description="Low complexity" evidence="1">
    <location>
        <begin position="619"/>
        <end position="636"/>
    </location>
</feature>